<keyword evidence="1" id="KW-0479">Metal-binding</keyword>
<organism evidence="4 5">
    <name type="scientific">Symbiodinium natans</name>
    <dbReference type="NCBI Taxonomy" id="878477"/>
    <lineage>
        <taxon>Eukaryota</taxon>
        <taxon>Sar</taxon>
        <taxon>Alveolata</taxon>
        <taxon>Dinophyceae</taxon>
        <taxon>Suessiales</taxon>
        <taxon>Symbiodiniaceae</taxon>
        <taxon>Symbiodinium</taxon>
    </lineage>
</organism>
<dbReference type="OrthoDB" id="444394at2759"/>
<name>A0A812S398_9DINO</name>
<feature type="compositionally biased region" description="Basic and acidic residues" evidence="2">
    <location>
        <begin position="437"/>
        <end position="447"/>
    </location>
</feature>
<comment type="caution">
    <text evidence="4">The sequence shown here is derived from an EMBL/GenBank/DDBJ whole genome shotgun (WGS) entry which is preliminary data.</text>
</comment>
<dbReference type="SMART" id="SM00343">
    <property type="entry name" value="ZnF_C2HC"/>
    <property type="match status" value="1"/>
</dbReference>
<keyword evidence="1" id="KW-0862">Zinc</keyword>
<dbReference type="Pfam" id="PF07727">
    <property type="entry name" value="RVT_2"/>
    <property type="match status" value="1"/>
</dbReference>
<feature type="compositionally biased region" description="Basic residues" evidence="2">
    <location>
        <begin position="304"/>
        <end position="321"/>
    </location>
</feature>
<feature type="region of interest" description="Disordered" evidence="2">
    <location>
        <begin position="416"/>
        <end position="447"/>
    </location>
</feature>
<sequence length="1632" mass="182849">MSGTGPADASAPTGGMAGVSLSHLPWQQIPRFVPGSTNVDDYGRRLQFLKALWPPEHVAQLGPRAALQVEGSAFQKISRIDPEQLRSEKGVQLIVEALGGAWGRTTVEDKYHTFEQAMFQVQQKPDESNDSYIARHDAFFEELLSKHIKLEEIRAYILLRHSQLSAEDKKRVVVESKGQLDYDTTVKAVRLLGSRFFHDLQVRGSSSHSRGSERTKVYDINFAEEDQGADEEVHYATEDVDEEALVAYYVEQNDEDAIYVAEFEDQIIETIQDSDLAPIFSAYQDARQRLREKAKARGYWPAKGRGKGKSKKGKSNHKGAPRGRTLAERIATSACRLCGQVGHWKRECPQRQDKTETTNLAHLSQDIPELPEIFQHLPEDTVLYTDEDPMTCYCPARTLSSFKETLARRLLMFDRSHRHQMQNGKQPPPANGGILSRAEKSESRDRPKIDLCPEDAVFVATVGSEGVLDTGASRTVIGGDRVKEVLRALPAECRKNVRKASSSVTFRFGNSGTLSSKHALLVPSPAGRMPSQPKQAISVQEALAAVDLDQQLSGEEDTNLVKEKLVLEKYRTATFVKPPGIGTLREWGEVVLPEGKHKQSTHAQVFNKDMAYAALMARKTSLTSPWALSFKNYCIARFQKAAEVKHHGETTAPKGQRPVLPKNPDPTTVPLPENEDSDDWKLCVTESEPSNKERSGKRASHASSSSMTQGRMQLDITDQDQMLINTRRALLLRELSHLEQLEQPRKEEQTDHAFNAPLYGPGSRYRLATVDVIEVSASVGNVVGATIRKMGGKAVVLNQSKDIGTLKDSHGKLWQMIYMYEPNHLFVDVRQPWSRERCVLFITYLNWAKDKRRQVSLTAYGIRNVKSAEANFRGSLGAAGSSSNVSDSPVEPRRKFMFTHVLDEATLFQQADATGEAHWQLGRVEAHGKILKAMLTRMDQQEPINSDAEFRELPSRIDVKTEGEAPVAQPEVLEGDSAPVDMDLGVAEGVGPAVAVVDPEQPEHEVSPTVSMQSVPEQETAPEPAAYDVPVPSDDEELLFGDTECFLAYPESGQAWEIVLHESEVKFADLPSASQSLHFAMLASAERKTRVEVRMRDLTAEEQGLFDKAKDKEVRAWLDHRTVRRVAQGTLDDRQLMRCRWLLTWKPPEKEIPNDAPTLGKDARQLLIQKVVSNRWKLINFDISTAFLQGRGDGRKLGIRPPEELRAALGMKPEDQCQLDGGAYGRIDAPFLWFQTLKETLEKLGFLQSPFDACSFSLVTQDKQGKPKVHGVLGVHVDDGIGGGDAYFSRVIQQLRDIYSFGSYEEGDFTFTGIRFRQWDDCSVEMDQIQYIEKIQPIHVSRNRRAEPNAPLCPEEIKELRRLNGSLQYAAVHTRPDIAAKVGMLQSAIVRGEVRHLLEANRVLFEAKTRPVSLMSVPIPESHLTFCAFSDASFATTKDNHSYQGTLIVATDHRMLANETAVIVPMAWTSKKIARVVRSTLSAEVVALSGSVDRMSWLRLFWEWFKSPDIDLTRPDLILRRSPQASLVTDCKSAYDISTRTAVPNCVELRTQLECLLLRERLQENCQMRWVNSRAMLADCLTKTMDSTSLRKSLSEGTYALVDEAENLRSRAGKRQSLSWLKMKSPQISEHK</sequence>
<dbReference type="Pfam" id="PF00098">
    <property type="entry name" value="zf-CCHC"/>
    <property type="match status" value="1"/>
</dbReference>
<dbReference type="Proteomes" id="UP000604046">
    <property type="component" value="Unassembled WGS sequence"/>
</dbReference>
<reference evidence="4" key="1">
    <citation type="submission" date="2021-02" db="EMBL/GenBank/DDBJ databases">
        <authorList>
            <person name="Dougan E. K."/>
            <person name="Rhodes N."/>
            <person name="Thang M."/>
            <person name="Chan C."/>
        </authorList>
    </citation>
    <scope>NUCLEOTIDE SEQUENCE</scope>
</reference>
<evidence type="ECO:0000256" key="1">
    <source>
        <dbReference type="PROSITE-ProRule" id="PRU00047"/>
    </source>
</evidence>
<dbReference type="Gene3D" id="4.10.60.10">
    <property type="entry name" value="Zinc finger, CCHC-type"/>
    <property type="match status" value="1"/>
</dbReference>
<feature type="region of interest" description="Disordered" evidence="2">
    <location>
        <begin position="1001"/>
        <end position="1023"/>
    </location>
</feature>
<dbReference type="SUPFAM" id="SSF57756">
    <property type="entry name" value="Retrovirus zinc finger-like domains"/>
    <property type="match status" value="1"/>
</dbReference>
<dbReference type="GO" id="GO:0006508">
    <property type="term" value="P:proteolysis"/>
    <property type="evidence" value="ECO:0007669"/>
    <property type="project" value="InterPro"/>
</dbReference>
<feature type="region of interest" description="Disordered" evidence="2">
    <location>
        <begin position="646"/>
        <end position="713"/>
    </location>
</feature>
<evidence type="ECO:0000256" key="2">
    <source>
        <dbReference type="SAM" id="MobiDB-lite"/>
    </source>
</evidence>
<dbReference type="PROSITE" id="PS50158">
    <property type="entry name" value="ZF_CCHC"/>
    <property type="match status" value="1"/>
</dbReference>
<dbReference type="InterPro" id="IPR001878">
    <property type="entry name" value="Znf_CCHC"/>
</dbReference>
<dbReference type="InterPro" id="IPR013103">
    <property type="entry name" value="RVT_2"/>
</dbReference>
<dbReference type="GO" id="GO:0003676">
    <property type="term" value="F:nucleic acid binding"/>
    <property type="evidence" value="ECO:0007669"/>
    <property type="project" value="InterPro"/>
</dbReference>
<keyword evidence="5" id="KW-1185">Reference proteome</keyword>
<dbReference type="InterPro" id="IPR036875">
    <property type="entry name" value="Znf_CCHC_sf"/>
</dbReference>
<keyword evidence="1" id="KW-0863">Zinc-finger</keyword>
<accession>A0A812S398</accession>
<dbReference type="GO" id="GO:0008270">
    <property type="term" value="F:zinc ion binding"/>
    <property type="evidence" value="ECO:0007669"/>
    <property type="project" value="UniProtKB-KW"/>
</dbReference>
<evidence type="ECO:0000313" key="5">
    <source>
        <dbReference type="Proteomes" id="UP000604046"/>
    </source>
</evidence>
<evidence type="ECO:0000259" key="3">
    <source>
        <dbReference type="PROSITE" id="PS50158"/>
    </source>
</evidence>
<protein>
    <submittedName>
        <fullName evidence="4">RE1 protein</fullName>
    </submittedName>
</protein>
<gene>
    <name evidence="4" type="primary">RE1</name>
    <name evidence="4" type="ORF">SNAT2548_LOCUS26009</name>
</gene>
<feature type="domain" description="CCHC-type" evidence="3">
    <location>
        <begin position="335"/>
        <end position="350"/>
    </location>
</feature>
<dbReference type="GO" id="GO:0004190">
    <property type="term" value="F:aspartic-type endopeptidase activity"/>
    <property type="evidence" value="ECO:0007669"/>
    <property type="project" value="InterPro"/>
</dbReference>
<feature type="region of interest" description="Disordered" evidence="2">
    <location>
        <begin position="294"/>
        <end position="323"/>
    </location>
</feature>
<proteinExistence type="predicted"/>
<dbReference type="EMBL" id="CAJNDS010002413">
    <property type="protein sequence ID" value="CAE7465851.1"/>
    <property type="molecule type" value="Genomic_DNA"/>
</dbReference>
<dbReference type="PROSITE" id="PS00141">
    <property type="entry name" value="ASP_PROTEASE"/>
    <property type="match status" value="1"/>
</dbReference>
<evidence type="ECO:0000313" key="4">
    <source>
        <dbReference type="EMBL" id="CAE7465851.1"/>
    </source>
</evidence>
<feature type="compositionally biased region" description="Polar residues" evidence="2">
    <location>
        <begin position="1008"/>
        <end position="1017"/>
    </location>
</feature>
<dbReference type="InterPro" id="IPR001969">
    <property type="entry name" value="Aspartic_peptidase_AS"/>
</dbReference>